<keyword evidence="8" id="KW-0067">ATP-binding</keyword>
<dbReference type="SUPFAM" id="SSF56112">
    <property type="entry name" value="Protein kinase-like (PK-like)"/>
    <property type="match status" value="1"/>
</dbReference>
<evidence type="ECO:0000256" key="11">
    <source>
        <dbReference type="SAM" id="MobiDB-lite"/>
    </source>
</evidence>
<keyword evidence="4" id="KW-0808">Transferase</keyword>
<dbReference type="CDD" id="cd01098">
    <property type="entry name" value="PAN_AP_plant"/>
    <property type="match status" value="1"/>
</dbReference>
<feature type="transmembrane region" description="Helical" evidence="12">
    <location>
        <begin position="242"/>
        <end position="263"/>
    </location>
</feature>
<dbReference type="Pfam" id="PF08276">
    <property type="entry name" value="PAN_2"/>
    <property type="match status" value="1"/>
</dbReference>
<evidence type="ECO:0000256" key="2">
    <source>
        <dbReference type="ARBA" id="ARBA00022475"/>
    </source>
</evidence>
<evidence type="ECO:0000259" key="13">
    <source>
        <dbReference type="PROSITE" id="PS50011"/>
    </source>
</evidence>
<evidence type="ECO:0000256" key="5">
    <source>
        <dbReference type="ARBA" id="ARBA00022729"/>
    </source>
</evidence>
<evidence type="ECO:0000256" key="12">
    <source>
        <dbReference type="SAM" id="Phobius"/>
    </source>
</evidence>
<evidence type="ECO:0000256" key="6">
    <source>
        <dbReference type="ARBA" id="ARBA00022741"/>
    </source>
</evidence>
<dbReference type="Gene3D" id="2.90.10.10">
    <property type="entry name" value="Bulb-type lectin domain"/>
    <property type="match status" value="1"/>
</dbReference>
<dbReference type="InterPro" id="IPR021820">
    <property type="entry name" value="S-locus_recpt_kinase_C"/>
</dbReference>
<keyword evidence="12" id="KW-0472">Membrane</keyword>
<keyword evidence="12" id="KW-0812">Transmembrane</keyword>
<keyword evidence="12" id="KW-1133">Transmembrane helix</keyword>
<dbReference type="PROSITE" id="PS00108">
    <property type="entry name" value="PROTEIN_KINASE_ST"/>
    <property type="match status" value="1"/>
</dbReference>
<evidence type="ECO:0000256" key="7">
    <source>
        <dbReference type="ARBA" id="ARBA00022777"/>
    </source>
</evidence>
<evidence type="ECO:0000313" key="16">
    <source>
        <dbReference type="Proteomes" id="UP001187192"/>
    </source>
</evidence>
<proteinExistence type="predicted"/>
<keyword evidence="5" id="KW-0732">Signal</keyword>
<accession>A0AA88J8J8</accession>
<dbReference type="Proteomes" id="UP001187192">
    <property type="component" value="Unassembled WGS sequence"/>
</dbReference>
<evidence type="ECO:0000259" key="14">
    <source>
        <dbReference type="PROSITE" id="PS50927"/>
    </source>
</evidence>
<comment type="subcellular location">
    <subcellularLocation>
        <location evidence="1">Cell membrane</location>
        <topology evidence="1">Single-pass type I membrane protein</topology>
    </subcellularLocation>
</comment>
<dbReference type="SMART" id="SM00220">
    <property type="entry name" value="S_TKc"/>
    <property type="match status" value="1"/>
</dbReference>
<dbReference type="GO" id="GO:0005886">
    <property type="term" value="C:plasma membrane"/>
    <property type="evidence" value="ECO:0007669"/>
    <property type="project" value="UniProtKB-SubCell"/>
</dbReference>
<dbReference type="EMBL" id="BTGU01000199">
    <property type="protein sequence ID" value="GMN64897.1"/>
    <property type="molecule type" value="Genomic_DNA"/>
</dbReference>
<protein>
    <submittedName>
        <fullName evidence="15">Uncharacterized protein</fullName>
    </submittedName>
</protein>
<comment type="caution">
    <text evidence="15">The sequence shown here is derived from an EMBL/GenBank/DDBJ whole genome shotgun (WGS) entry which is preliminary data.</text>
</comment>
<dbReference type="PANTHER" id="PTHR27002:SF900">
    <property type="entry name" value="S-LOCUS LECTIN KINASE FAMILY PROTEIN"/>
    <property type="match status" value="1"/>
</dbReference>
<dbReference type="Pfam" id="PF01453">
    <property type="entry name" value="B_lectin"/>
    <property type="match status" value="1"/>
</dbReference>
<dbReference type="SMART" id="SM00108">
    <property type="entry name" value="B_lectin"/>
    <property type="match status" value="1"/>
</dbReference>
<dbReference type="FunFam" id="1.10.510.10:FF:001019">
    <property type="entry name" value="G-type lectin S-receptor-like serine/threonine-protein kinase B120"/>
    <property type="match status" value="1"/>
</dbReference>
<feature type="domain" description="Bulb-type lectin" evidence="14">
    <location>
        <begin position="1"/>
        <end position="93"/>
    </location>
</feature>
<reference evidence="15" key="1">
    <citation type="submission" date="2023-07" db="EMBL/GenBank/DDBJ databases">
        <title>draft genome sequence of fig (Ficus carica).</title>
        <authorList>
            <person name="Takahashi T."/>
            <person name="Nishimura K."/>
        </authorList>
    </citation>
    <scope>NUCLEOTIDE SEQUENCE</scope>
</reference>
<sequence length="497" mass="54942">MATDTMSKTVFNNISDGRTVVSKDGTFELGFFTPSSSRNRTGHLVLLSQNSSIVWSASYQRKPVNSTLILQLSDTGNLVLQDGNSGNYLWQSFDHPSATLLLGMKLGWDLKTGLQRRLSSWKSSDDGDFTWGPILFVSAILGIRRLKLGKSFLWFQGTTAINMASLKLTGTVLLANPLSKCSSNCSCTAYANTDIRGKGYHCIIWFGDLIDIRQFLGASGQDLYLRLHSSESEKDDTKVKTAMTALIVVLVVFGMILIANYLCRFMAPSRSDDIETGEDQSANLELPLSDLPTIANATNHFSSDNKIGEGGYGPIYRLLGCCIQGEEKLLIYEYMPNKSLDFFIFDPTRSKVLDWPKRFNIICGVARGLLYLHQDSKLRIIHKDLKTSNVLLNTETTPKISDFGMARTAIGDQSEGNTMRMVGTYLHVGLLCVQEQPEDRSNMSDVVVMLSNSSMHLPQPKQPGFTLGKNNLGADSSSSKHEFSSTNEITVTLLEAR</sequence>
<dbReference type="PANTHER" id="PTHR27002">
    <property type="entry name" value="RECEPTOR-LIKE SERINE/THREONINE-PROTEIN KINASE SD1-8"/>
    <property type="match status" value="1"/>
</dbReference>
<dbReference type="InterPro" id="IPR003609">
    <property type="entry name" value="Pan_app"/>
</dbReference>
<feature type="domain" description="Protein kinase" evidence="13">
    <location>
        <begin position="190"/>
        <end position="497"/>
    </location>
</feature>
<dbReference type="InterPro" id="IPR011009">
    <property type="entry name" value="Kinase-like_dom_sf"/>
</dbReference>
<keyword evidence="2" id="KW-1003">Cell membrane</keyword>
<keyword evidence="6" id="KW-0547">Nucleotide-binding</keyword>
<dbReference type="InterPro" id="IPR036426">
    <property type="entry name" value="Bulb-type_lectin_dom_sf"/>
</dbReference>
<name>A0AA88J8J8_FICCA</name>
<evidence type="ECO:0000256" key="4">
    <source>
        <dbReference type="ARBA" id="ARBA00022679"/>
    </source>
</evidence>
<keyword evidence="16" id="KW-1185">Reference proteome</keyword>
<keyword evidence="9" id="KW-1015">Disulfide bond</keyword>
<keyword evidence="7" id="KW-0418">Kinase</keyword>
<dbReference type="GO" id="GO:0004674">
    <property type="term" value="F:protein serine/threonine kinase activity"/>
    <property type="evidence" value="ECO:0007669"/>
    <property type="project" value="UniProtKB-KW"/>
</dbReference>
<keyword evidence="10" id="KW-0325">Glycoprotein</keyword>
<dbReference type="InterPro" id="IPR000719">
    <property type="entry name" value="Prot_kinase_dom"/>
</dbReference>
<keyword evidence="3" id="KW-0723">Serine/threonine-protein kinase</keyword>
<dbReference type="SUPFAM" id="SSF51110">
    <property type="entry name" value="alpha-D-mannose-specific plant lectins"/>
    <property type="match status" value="1"/>
</dbReference>
<dbReference type="AlphaFoldDB" id="A0AA88J8J8"/>
<organism evidence="15 16">
    <name type="scientific">Ficus carica</name>
    <name type="common">Common fig</name>
    <dbReference type="NCBI Taxonomy" id="3494"/>
    <lineage>
        <taxon>Eukaryota</taxon>
        <taxon>Viridiplantae</taxon>
        <taxon>Streptophyta</taxon>
        <taxon>Embryophyta</taxon>
        <taxon>Tracheophyta</taxon>
        <taxon>Spermatophyta</taxon>
        <taxon>Magnoliopsida</taxon>
        <taxon>eudicotyledons</taxon>
        <taxon>Gunneridae</taxon>
        <taxon>Pentapetalae</taxon>
        <taxon>rosids</taxon>
        <taxon>fabids</taxon>
        <taxon>Rosales</taxon>
        <taxon>Moraceae</taxon>
        <taxon>Ficeae</taxon>
        <taxon>Ficus</taxon>
    </lineage>
</organism>
<dbReference type="PROSITE" id="PS50927">
    <property type="entry name" value="BULB_LECTIN"/>
    <property type="match status" value="1"/>
</dbReference>
<dbReference type="Pfam" id="PF07714">
    <property type="entry name" value="PK_Tyr_Ser-Thr"/>
    <property type="match status" value="1"/>
</dbReference>
<dbReference type="CDD" id="cd00028">
    <property type="entry name" value="B_lectin"/>
    <property type="match status" value="1"/>
</dbReference>
<dbReference type="InterPro" id="IPR008271">
    <property type="entry name" value="Ser/Thr_kinase_AS"/>
</dbReference>
<evidence type="ECO:0000256" key="3">
    <source>
        <dbReference type="ARBA" id="ARBA00022527"/>
    </source>
</evidence>
<dbReference type="Gramene" id="FCD_00023451-RA">
    <property type="protein sequence ID" value="FCD_00023451-RA:cds"/>
    <property type="gene ID" value="FCD_00023451"/>
</dbReference>
<feature type="region of interest" description="Disordered" evidence="11">
    <location>
        <begin position="457"/>
        <end position="486"/>
    </location>
</feature>
<dbReference type="InterPro" id="IPR001245">
    <property type="entry name" value="Ser-Thr/Tyr_kinase_cat_dom"/>
</dbReference>
<evidence type="ECO:0000256" key="9">
    <source>
        <dbReference type="ARBA" id="ARBA00023157"/>
    </source>
</evidence>
<evidence type="ECO:0000313" key="15">
    <source>
        <dbReference type="EMBL" id="GMN64897.1"/>
    </source>
</evidence>
<evidence type="ECO:0000256" key="8">
    <source>
        <dbReference type="ARBA" id="ARBA00022840"/>
    </source>
</evidence>
<dbReference type="InterPro" id="IPR001480">
    <property type="entry name" value="Bulb-type_lectin_dom"/>
</dbReference>
<evidence type="ECO:0000256" key="1">
    <source>
        <dbReference type="ARBA" id="ARBA00004251"/>
    </source>
</evidence>
<gene>
    <name evidence="15" type="ORF">TIFTF001_033956</name>
</gene>
<dbReference type="Pfam" id="PF11883">
    <property type="entry name" value="DUF3403"/>
    <property type="match status" value="1"/>
</dbReference>
<dbReference type="Gene3D" id="1.10.510.10">
    <property type="entry name" value="Transferase(Phosphotransferase) domain 1"/>
    <property type="match status" value="1"/>
</dbReference>
<dbReference type="GO" id="GO:0005524">
    <property type="term" value="F:ATP binding"/>
    <property type="evidence" value="ECO:0007669"/>
    <property type="project" value="UniProtKB-KW"/>
</dbReference>
<dbReference type="PROSITE" id="PS50011">
    <property type="entry name" value="PROTEIN_KINASE_DOM"/>
    <property type="match status" value="1"/>
</dbReference>
<evidence type="ECO:0000256" key="10">
    <source>
        <dbReference type="ARBA" id="ARBA00023180"/>
    </source>
</evidence>